<feature type="signal peptide" evidence="10">
    <location>
        <begin position="1"/>
        <end position="29"/>
    </location>
</feature>
<dbReference type="Pfam" id="PF18266">
    <property type="entry name" value="Ncstrn_small"/>
    <property type="match status" value="1"/>
</dbReference>
<evidence type="ECO:0000313" key="13">
    <source>
        <dbReference type="Proteomes" id="UP000694388"/>
    </source>
</evidence>
<dbReference type="Gene3D" id="3.40.630.10">
    <property type="entry name" value="Zn peptidases"/>
    <property type="match status" value="1"/>
</dbReference>
<evidence type="ECO:0000256" key="3">
    <source>
        <dbReference type="ARBA" id="ARBA00015303"/>
    </source>
</evidence>
<dbReference type="GeneTree" id="ENSGT00390000014633"/>
<sequence>MCRARVRAWFFPLLLVIGSLTQSWRGVRSQAVKEKVYVTLTHAAPCVRLLNNTHQTGCQSTFRGNVGVLHLLASPDDISWVLESGPHSPYVPLIPARLFNRKVMLPLRTSTRIAGALVMIDDKNVTSLPSFSHEKRCPNDGYGIYKPDGCDVDWNEVGTGLDFEDFPFPIFMLSDKNETDDVIKCYEKHNKLGVNDSAPDYPLCAVQLSSHMHAVTDTVTCRRRSSLQNNLTPQVVCDPLGSSNIMNLLIPANRTKSVVFAITRLDSRSFFWDRSPGAGSVVTSFITLLAAAEALAKLPIADINLLEKNIAFTFFQGEAFDYIGSSRLVFDMLQNRSFFTLEEVDSVLEIGQVSRPVGDLWAHTDPISNVDPSVNNGTEELVTLLKNAGLNVSRDEKRKLPPASLQQFLKYRNLSGVLLSDYQNAFQNKYYQSVLDTVSNLDLEYPSSLDTEKALNYVGPLAANLTRIATGVAQTLYMKAARSKSGDHNVTASNITVARLLYSFLVKTNNSWIRSLLDKDADKSLIVEHALSTYVGVAFISVNPLTRLLYMVMSNLTGKRVSLNETACKDPVKYHVPDQEIFTERIGIVPPSRTPRLNLFYCLKPSKVHPECNHHFPTHW</sequence>
<keyword evidence="6" id="KW-0914">Notch signaling pathway</keyword>
<dbReference type="Ensembl" id="ENSEBUT00000001772.1">
    <property type="protein sequence ID" value="ENSEBUP00000001444.1"/>
    <property type="gene ID" value="ENSEBUG00000001258.1"/>
</dbReference>
<dbReference type="InterPro" id="IPR008710">
    <property type="entry name" value="Nicastrin"/>
</dbReference>
<evidence type="ECO:0000256" key="8">
    <source>
        <dbReference type="ARBA" id="ARBA00023136"/>
    </source>
</evidence>
<dbReference type="SUPFAM" id="SSF53187">
    <property type="entry name" value="Zn-dependent exopeptidases"/>
    <property type="match status" value="1"/>
</dbReference>
<dbReference type="GO" id="GO:0005886">
    <property type="term" value="C:plasma membrane"/>
    <property type="evidence" value="ECO:0007669"/>
    <property type="project" value="TreeGrafter"/>
</dbReference>
<evidence type="ECO:0000256" key="9">
    <source>
        <dbReference type="ARBA" id="ARBA00023180"/>
    </source>
</evidence>
<evidence type="ECO:0000313" key="12">
    <source>
        <dbReference type="Ensembl" id="ENSEBUP00000001444.1"/>
    </source>
</evidence>
<evidence type="ECO:0000256" key="7">
    <source>
        <dbReference type="ARBA" id="ARBA00022989"/>
    </source>
</evidence>
<proteinExistence type="inferred from homology"/>
<dbReference type="OMA" id="TIIHINC"/>
<feature type="chain" id="PRO_5034744464" description="Nicastrin" evidence="10">
    <location>
        <begin position="30"/>
        <end position="620"/>
    </location>
</feature>
<protein>
    <recommendedName>
        <fullName evidence="3">Nicastrin</fullName>
    </recommendedName>
</protein>
<evidence type="ECO:0000256" key="10">
    <source>
        <dbReference type="SAM" id="SignalP"/>
    </source>
</evidence>
<evidence type="ECO:0000256" key="2">
    <source>
        <dbReference type="ARBA" id="ARBA00007717"/>
    </source>
</evidence>
<dbReference type="PANTHER" id="PTHR21092:SF0">
    <property type="entry name" value="NICASTRIN"/>
    <property type="match status" value="1"/>
</dbReference>
<dbReference type="GO" id="GO:0007220">
    <property type="term" value="P:Notch receptor processing"/>
    <property type="evidence" value="ECO:0007669"/>
    <property type="project" value="TreeGrafter"/>
</dbReference>
<dbReference type="PANTHER" id="PTHR21092">
    <property type="entry name" value="NICASTRIN"/>
    <property type="match status" value="1"/>
</dbReference>
<evidence type="ECO:0000256" key="1">
    <source>
        <dbReference type="ARBA" id="ARBA00004479"/>
    </source>
</evidence>
<evidence type="ECO:0000256" key="4">
    <source>
        <dbReference type="ARBA" id="ARBA00022692"/>
    </source>
</evidence>
<keyword evidence="9" id="KW-0325">Glycoprotein</keyword>
<reference evidence="12" key="1">
    <citation type="submission" date="2025-08" db="UniProtKB">
        <authorList>
            <consortium name="Ensembl"/>
        </authorList>
    </citation>
    <scope>IDENTIFICATION</scope>
</reference>
<keyword evidence="7" id="KW-1133">Transmembrane helix</keyword>
<dbReference type="AlphaFoldDB" id="A0A8C4N2J2"/>
<dbReference type="Proteomes" id="UP000694388">
    <property type="component" value="Unplaced"/>
</dbReference>
<comment type="subcellular location">
    <subcellularLocation>
        <location evidence="1">Membrane</location>
        <topology evidence="1">Single-pass type I membrane protein</topology>
    </subcellularLocation>
</comment>
<evidence type="ECO:0000259" key="11">
    <source>
        <dbReference type="Pfam" id="PF18266"/>
    </source>
</evidence>
<dbReference type="InterPro" id="IPR041084">
    <property type="entry name" value="Ncstrn_small"/>
</dbReference>
<evidence type="ECO:0000256" key="5">
    <source>
        <dbReference type="ARBA" id="ARBA00022729"/>
    </source>
</evidence>
<name>A0A8C4N2J2_EPTBU</name>
<dbReference type="GO" id="GO:0007219">
    <property type="term" value="P:Notch signaling pathway"/>
    <property type="evidence" value="ECO:0007669"/>
    <property type="project" value="UniProtKB-KW"/>
</dbReference>
<dbReference type="GO" id="GO:0016485">
    <property type="term" value="P:protein processing"/>
    <property type="evidence" value="ECO:0007669"/>
    <property type="project" value="InterPro"/>
</dbReference>
<keyword evidence="13" id="KW-1185">Reference proteome</keyword>
<reference evidence="12" key="2">
    <citation type="submission" date="2025-09" db="UniProtKB">
        <authorList>
            <consortium name="Ensembl"/>
        </authorList>
    </citation>
    <scope>IDENTIFICATION</scope>
</reference>
<feature type="domain" description="Nicastrin small lobe" evidence="11">
    <location>
        <begin position="45"/>
        <end position="214"/>
    </location>
</feature>
<organism evidence="12 13">
    <name type="scientific">Eptatretus burgeri</name>
    <name type="common">Inshore hagfish</name>
    <dbReference type="NCBI Taxonomy" id="7764"/>
    <lineage>
        <taxon>Eukaryota</taxon>
        <taxon>Metazoa</taxon>
        <taxon>Chordata</taxon>
        <taxon>Craniata</taxon>
        <taxon>Vertebrata</taxon>
        <taxon>Cyclostomata</taxon>
        <taxon>Myxini</taxon>
        <taxon>Myxiniformes</taxon>
        <taxon>Myxinidae</taxon>
        <taxon>Eptatretinae</taxon>
        <taxon>Eptatretus</taxon>
    </lineage>
</organism>
<keyword evidence="4" id="KW-0812">Transmembrane</keyword>
<evidence type="ECO:0000256" key="6">
    <source>
        <dbReference type="ARBA" id="ARBA00022976"/>
    </source>
</evidence>
<keyword evidence="5 10" id="KW-0732">Signal</keyword>
<dbReference type="Pfam" id="PF05450">
    <property type="entry name" value="Nicastrin"/>
    <property type="match status" value="1"/>
</dbReference>
<comment type="similarity">
    <text evidence="2">Belongs to the nicastrin family.</text>
</comment>
<keyword evidence="8" id="KW-0472">Membrane</keyword>
<accession>A0A8C4N2J2</accession>